<comment type="similarity">
    <text evidence="2">Belongs to the type II topoisomerase GyrA/ParC subunit family.</text>
</comment>
<comment type="catalytic activity">
    <reaction evidence="1 7">
        <text>ATP-dependent breakage, passage and rejoining of double-stranded DNA.</text>
        <dbReference type="EC" id="5.6.2.2"/>
    </reaction>
</comment>
<dbReference type="FunFam" id="3.30.1360.40:FF:000002">
    <property type="entry name" value="DNA gyrase subunit A"/>
    <property type="match status" value="1"/>
</dbReference>
<feature type="compositionally biased region" description="Low complexity" evidence="8">
    <location>
        <begin position="647"/>
        <end position="664"/>
    </location>
</feature>
<feature type="domain" description="Topo IIA-type catalytic" evidence="9">
    <location>
        <begin position="114"/>
        <end position="649"/>
    </location>
</feature>
<dbReference type="InterPro" id="IPR050220">
    <property type="entry name" value="Type_II_DNA_Topoisomerases"/>
</dbReference>
<dbReference type="GO" id="GO:0006265">
    <property type="term" value="P:DNA topological change"/>
    <property type="evidence" value="ECO:0007669"/>
    <property type="project" value="UniProtKB-UniRule"/>
</dbReference>
<dbReference type="GO" id="GO:0009330">
    <property type="term" value="C:DNA topoisomerase type II (double strand cut, ATP-hydrolyzing) complex"/>
    <property type="evidence" value="ECO:0007669"/>
    <property type="project" value="TreeGrafter"/>
</dbReference>
<keyword evidence="5 7" id="KW-0238">DNA-binding</keyword>
<dbReference type="InterPro" id="IPR006691">
    <property type="entry name" value="GyrA/parC_rep"/>
</dbReference>
<dbReference type="Pfam" id="PF03989">
    <property type="entry name" value="DNA_gyraseA_C"/>
    <property type="match status" value="5"/>
</dbReference>
<feature type="active site" description="O-(5'-phospho-DNA)-tyrosine intermediate" evidence="7">
    <location>
        <position position="202"/>
    </location>
</feature>
<dbReference type="InterPro" id="IPR013758">
    <property type="entry name" value="Topo_IIA_A/C_ab"/>
</dbReference>
<dbReference type="GO" id="GO:0003918">
    <property type="term" value="F:DNA topoisomerase type II (double strand cut, ATP-hydrolyzing) activity"/>
    <property type="evidence" value="ECO:0007669"/>
    <property type="project" value="UniProtKB-EC"/>
</dbReference>
<protein>
    <recommendedName>
        <fullName evidence="3">DNA topoisomerase (ATP-hydrolyzing)</fullName>
        <ecNumber evidence="3">5.6.2.2</ecNumber>
    </recommendedName>
</protein>
<dbReference type="SMART" id="SM00434">
    <property type="entry name" value="TOP4c"/>
    <property type="match status" value="1"/>
</dbReference>
<evidence type="ECO:0000313" key="10">
    <source>
        <dbReference type="EMBL" id="GAX81829.1"/>
    </source>
</evidence>
<dbReference type="OrthoDB" id="276498at2759"/>
<dbReference type="PANTHER" id="PTHR43493:SF5">
    <property type="entry name" value="DNA GYRASE SUBUNIT A, CHLOROPLASTIC_MITOCHONDRIAL"/>
    <property type="match status" value="1"/>
</dbReference>
<comment type="caution">
    <text evidence="10">The sequence shown here is derived from an EMBL/GenBank/DDBJ whole genome shotgun (WGS) entry which is preliminary data.</text>
</comment>
<dbReference type="CDD" id="cd00187">
    <property type="entry name" value="TOP4c"/>
    <property type="match status" value="1"/>
</dbReference>
<sequence length="1196" mass="127605">MQQNPNVANLWARKLSFPLANYCATSTVHDTLRSSGIMFASRPIVANKIRSPVLHYYNHGSAVCCINGHATSTSSTVLGLSASGEPGVVDKELHLEASDSYLSYAMSVIVGRALPDVRDGLKPVHRRLLFAMHDLGLNSTKPFKKCARVVGEVLGKYHPHGDTAVYDALVRLAQDFSMRVPLISGHGNFGSLDDDPAAAMRYTECRLRHFTEDALLSDLDLSTVDFFPTFDASQEEPSVLPAKVPLLLVNGASGIAVGIATKIPPHNLIEVVNGLVAMIHNPGITCKELMQFIPAPDFPTGGIVMTGVSTEEAYMTGRGSVTVRAKVSIEYPHTTSSTKKYGRAKKGGVLSTTNNANTHHDPVVDALMIDKEAPGQLHDGGLELVAGEKNLSSRNGSIMLTSDSKQLLVITEMPFQTSKSEVVQRIAQLVEDKTLEGVADIRDESDREGLRVVVEVKKGHSGQAVLEQLYAFTKLQSRFAFNMVALKGSQPLNMGLIDILRHFLDFRCEVIVRRAQHQMARSLKRLHLVEGYLRAMDQMDDVVQAIRSAQSAAEARNELMQRFSLSEEQTEGVLGLTLRRLTALEKGALEQESRELSSRIHELQTLLLDKSLVLAEVEREALEVARLHGNPRRTAIEVEALSNINSRSTTSKRSSASASASGSSLDGGKRDALEAAVADAVAEEQREQESQRVSDRDCVLVLSKKGFLKRCSVGAALKGGAVFGFRTGDSVVDIHQAKEKDPVLLLTSTGRLYLITANQVPDIATGKSTLSSGTAAVQVLGLASSVNCVAMLPISAPTRMAMYSHERHVAESSLQAAAAAAAAAPGSRTHHVQPLSETPPSDEKSSTSSTGLEGDEGSRDVSESPLCLLMVTQNGTVKRMPLSSTFLKLGKGGAQVAKVDATDPICCASVVNSHDSVLLASSDGKLLSFPVTDVPIRDTRTSGGVKGMVVTSGERVVSMCVLKGRDGLSVNTHKTAEHKDLRPDDHALTAEQVMAPISPTTKSSSSELATSYQPSQILVVSSSGYAKRVDTSEFRSQHRGGKGIIVQARKRAASLNHSTSGNIMAQEARIHEADVEVEEVESERTNDEPLGSNDDGSRLKKKRASSLIGEGTTKGETGGQGLAAECLVAAHLVHEDDVLVVGASKAGAAAGAVELKVVEVPIMSRAARGVKVLPDAGSSTVIGGVAVIRSSSMTSA</sequence>
<feature type="region of interest" description="Disordered" evidence="8">
    <location>
        <begin position="1074"/>
        <end position="1115"/>
    </location>
</feature>
<organism evidence="10 11">
    <name type="scientific">Chlamydomonas eustigma</name>
    <dbReference type="NCBI Taxonomy" id="1157962"/>
    <lineage>
        <taxon>Eukaryota</taxon>
        <taxon>Viridiplantae</taxon>
        <taxon>Chlorophyta</taxon>
        <taxon>core chlorophytes</taxon>
        <taxon>Chlorophyceae</taxon>
        <taxon>CS clade</taxon>
        <taxon>Chlamydomonadales</taxon>
        <taxon>Chlamydomonadaceae</taxon>
        <taxon>Chlamydomonas</taxon>
    </lineage>
</organism>
<dbReference type="SUPFAM" id="SSF56719">
    <property type="entry name" value="Type II DNA topoisomerase"/>
    <property type="match status" value="2"/>
</dbReference>
<dbReference type="STRING" id="1157962.A0A250XFZ5"/>
<accession>A0A250XFZ5</accession>
<dbReference type="Proteomes" id="UP000232323">
    <property type="component" value="Unassembled WGS sequence"/>
</dbReference>
<dbReference type="AlphaFoldDB" id="A0A250XFZ5"/>
<keyword evidence="11" id="KW-1185">Reference proteome</keyword>
<dbReference type="InterPro" id="IPR013757">
    <property type="entry name" value="Topo_IIA_A_a_sf"/>
</dbReference>
<gene>
    <name evidence="10" type="ORF">CEUSTIGMA_g9257.t1</name>
</gene>
<reference evidence="10 11" key="1">
    <citation type="submission" date="2017-08" db="EMBL/GenBank/DDBJ databases">
        <title>Acidophilic green algal genome provides insights into adaptation to an acidic environment.</title>
        <authorList>
            <person name="Hirooka S."/>
            <person name="Hirose Y."/>
            <person name="Kanesaki Y."/>
            <person name="Higuchi S."/>
            <person name="Fujiwara T."/>
            <person name="Onuma R."/>
            <person name="Era A."/>
            <person name="Ohbayashi R."/>
            <person name="Uzuka A."/>
            <person name="Nozaki H."/>
            <person name="Yoshikawa H."/>
            <person name="Miyagishima S.Y."/>
        </authorList>
    </citation>
    <scope>NUCLEOTIDE SEQUENCE [LARGE SCALE GENOMIC DNA]</scope>
    <source>
        <strain evidence="10 11">NIES-2499</strain>
    </source>
</reference>
<dbReference type="Gene3D" id="2.120.10.90">
    <property type="entry name" value="DNA gyrase/topoisomerase IV, subunit A, C-terminal"/>
    <property type="match status" value="1"/>
</dbReference>
<name>A0A250XFZ5_9CHLO</name>
<dbReference type="GO" id="GO:0003677">
    <property type="term" value="F:DNA binding"/>
    <property type="evidence" value="ECO:0007669"/>
    <property type="project" value="UniProtKB-UniRule"/>
</dbReference>
<evidence type="ECO:0000259" key="9">
    <source>
        <dbReference type="PROSITE" id="PS52040"/>
    </source>
</evidence>
<dbReference type="Pfam" id="PF00521">
    <property type="entry name" value="DNA_topoisoIV"/>
    <property type="match status" value="2"/>
</dbReference>
<dbReference type="EC" id="5.6.2.2" evidence="3"/>
<keyword evidence="6 7" id="KW-0413">Isomerase</keyword>
<dbReference type="InterPro" id="IPR002205">
    <property type="entry name" value="Topo_IIA_dom_A"/>
</dbReference>
<evidence type="ECO:0000256" key="2">
    <source>
        <dbReference type="ARBA" id="ARBA00008263"/>
    </source>
</evidence>
<dbReference type="Gene3D" id="3.30.1360.40">
    <property type="match status" value="1"/>
</dbReference>
<evidence type="ECO:0000256" key="4">
    <source>
        <dbReference type="ARBA" id="ARBA00023029"/>
    </source>
</evidence>
<dbReference type="FunFam" id="1.10.268.10:FF:000001">
    <property type="entry name" value="DNA gyrase subunit A"/>
    <property type="match status" value="1"/>
</dbReference>
<evidence type="ECO:0000313" key="11">
    <source>
        <dbReference type="Proteomes" id="UP000232323"/>
    </source>
</evidence>
<evidence type="ECO:0000256" key="7">
    <source>
        <dbReference type="PROSITE-ProRule" id="PRU01384"/>
    </source>
</evidence>
<dbReference type="InterPro" id="IPR035516">
    <property type="entry name" value="Gyrase/topoIV_suA_C"/>
</dbReference>
<dbReference type="PROSITE" id="PS52040">
    <property type="entry name" value="TOPO_IIA"/>
    <property type="match status" value="1"/>
</dbReference>
<dbReference type="GO" id="GO:0005524">
    <property type="term" value="F:ATP binding"/>
    <property type="evidence" value="ECO:0007669"/>
    <property type="project" value="InterPro"/>
</dbReference>
<evidence type="ECO:0000256" key="5">
    <source>
        <dbReference type="ARBA" id="ARBA00023125"/>
    </source>
</evidence>
<feature type="region of interest" description="Disordered" evidence="8">
    <location>
        <begin position="647"/>
        <end position="670"/>
    </location>
</feature>
<evidence type="ECO:0000256" key="8">
    <source>
        <dbReference type="SAM" id="MobiDB-lite"/>
    </source>
</evidence>
<proteinExistence type="inferred from homology"/>
<feature type="region of interest" description="Disordered" evidence="8">
    <location>
        <begin position="820"/>
        <end position="865"/>
    </location>
</feature>
<dbReference type="InterPro" id="IPR013760">
    <property type="entry name" value="Topo_IIA-like_dom_sf"/>
</dbReference>
<evidence type="ECO:0000256" key="6">
    <source>
        <dbReference type="ARBA" id="ARBA00023235"/>
    </source>
</evidence>
<keyword evidence="4 7" id="KW-0799">Topoisomerase</keyword>
<evidence type="ECO:0000256" key="3">
    <source>
        <dbReference type="ARBA" id="ARBA00012895"/>
    </source>
</evidence>
<dbReference type="Gene3D" id="1.10.268.10">
    <property type="entry name" value="Topoisomerase, domain 3"/>
    <property type="match status" value="1"/>
</dbReference>
<evidence type="ECO:0000256" key="1">
    <source>
        <dbReference type="ARBA" id="ARBA00000185"/>
    </source>
</evidence>
<dbReference type="EMBL" id="BEGY01000071">
    <property type="protein sequence ID" value="GAX81829.1"/>
    <property type="molecule type" value="Genomic_DNA"/>
</dbReference>
<dbReference type="SUPFAM" id="SSF101904">
    <property type="entry name" value="GyrA/ParC C-terminal domain-like"/>
    <property type="match status" value="2"/>
</dbReference>
<dbReference type="Gene3D" id="3.90.199.10">
    <property type="entry name" value="Topoisomerase II, domain 5"/>
    <property type="match status" value="1"/>
</dbReference>
<dbReference type="PANTHER" id="PTHR43493">
    <property type="entry name" value="DNA GYRASE/TOPOISOMERASE SUBUNIT A"/>
    <property type="match status" value="1"/>
</dbReference>